<dbReference type="PRINTS" id="PR00004">
    <property type="entry name" value="ANAPHYLATOXN"/>
</dbReference>
<dbReference type="AlphaFoldDB" id="A0A3B4AR57"/>
<accession>A0A3B4AR57</accession>
<evidence type="ECO:0000256" key="1">
    <source>
        <dbReference type="ARBA" id="ARBA00004613"/>
    </source>
</evidence>
<dbReference type="SUPFAM" id="SSF47686">
    <property type="entry name" value="Anaphylotoxins (complement system)"/>
    <property type="match status" value="1"/>
</dbReference>
<name>A0A3B4AR57_9GOBI</name>
<evidence type="ECO:0000313" key="6">
    <source>
        <dbReference type="Proteomes" id="UP000261520"/>
    </source>
</evidence>
<protein>
    <recommendedName>
        <fullName evidence="4">Anaphylatoxin-like domain-containing protein</fullName>
    </recommendedName>
</protein>
<feature type="domain" description="Anaphylatoxin-like" evidence="4">
    <location>
        <begin position="23"/>
        <end position="58"/>
    </location>
</feature>
<dbReference type="CDD" id="cd00017">
    <property type="entry name" value="ANATO"/>
    <property type="match status" value="1"/>
</dbReference>
<keyword evidence="6" id="KW-1185">Reference proteome</keyword>
<organism evidence="5 6">
    <name type="scientific">Periophthalmus magnuspinnatus</name>
    <dbReference type="NCBI Taxonomy" id="409849"/>
    <lineage>
        <taxon>Eukaryota</taxon>
        <taxon>Metazoa</taxon>
        <taxon>Chordata</taxon>
        <taxon>Craniata</taxon>
        <taxon>Vertebrata</taxon>
        <taxon>Euteleostomi</taxon>
        <taxon>Actinopterygii</taxon>
        <taxon>Neopterygii</taxon>
        <taxon>Teleostei</taxon>
        <taxon>Neoteleostei</taxon>
        <taxon>Acanthomorphata</taxon>
        <taxon>Gobiaria</taxon>
        <taxon>Gobiiformes</taxon>
        <taxon>Gobioidei</taxon>
        <taxon>Gobiidae</taxon>
        <taxon>Oxudercinae</taxon>
        <taxon>Periophthalmus</taxon>
    </lineage>
</organism>
<reference evidence="5" key="2">
    <citation type="submission" date="2025-09" db="UniProtKB">
        <authorList>
            <consortium name="Ensembl"/>
        </authorList>
    </citation>
    <scope>IDENTIFICATION</scope>
</reference>
<dbReference type="Gene3D" id="1.20.91.20">
    <property type="entry name" value="Anaphylotoxins (complement system)"/>
    <property type="match status" value="1"/>
</dbReference>
<proteinExistence type="predicted"/>
<keyword evidence="3" id="KW-1015">Disulfide bond</keyword>
<evidence type="ECO:0000259" key="4">
    <source>
        <dbReference type="PROSITE" id="PS01178"/>
    </source>
</evidence>
<dbReference type="Pfam" id="PF01821">
    <property type="entry name" value="ANATO"/>
    <property type="match status" value="1"/>
</dbReference>
<dbReference type="Ensembl" id="ENSPMGT00000020462.1">
    <property type="protein sequence ID" value="ENSPMGP00000019190.1"/>
    <property type="gene ID" value="ENSPMGG00000015594.1"/>
</dbReference>
<sequence length="90" mass="10351">MIFKCKLYKKLEFSEKEKLLRRCCRDGLRGVLMPYSCEQRAQYITEGPECVKSFLKCCKIYKEQVISQSLDELDLGRNRGSGSSSDISGK</sequence>
<dbReference type="Proteomes" id="UP000261520">
    <property type="component" value="Unplaced"/>
</dbReference>
<dbReference type="SMART" id="SM00104">
    <property type="entry name" value="ANATO"/>
    <property type="match status" value="1"/>
</dbReference>
<keyword evidence="2" id="KW-0964">Secreted</keyword>
<dbReference type="GO" id="GO:0005576">
    <property type="term" value="C:extracellular region"/>
    <property type="evidence" value="ECO:0007669"/>
    <property type="project" value="UniProtKB-SubCell"/>
</dbReference>
<dbReference type="InterPro" id="IPR018081">
    <property type="entry name" value="Anaphylatoxin_comp_syst"/>
</dbReference>
<dbReference type="InterPro" id="IPR000020">
    <property type="entry name" value="Anaphylatoxin/fibulin"/>
</dbReference>
<dbReference type="GO" id="GO:0006956">
    <property type="term" value="P:complement activation"/>
    <property type="evidence" value="ECO:0007669"/>
    <property type="project" value="InterPro"/>
</dbReference>
<dbReference type="InterPro" id="IPR001840">
    <property type="entry name" value="Anaphylatoxn_comp_syst_dom"/>
</dbReference>
<comment type="subcellular location">
    <subcellularLocation>
        <location evidence="1">Secreted</location>
    </subcellularLocation>
</comment>
<evidence type="ECO:0000256" key="2">
    <source>
        <dbReference type="ARBA" id="ARBA00022525"/>
    </source>
</evidence>
<reference evidence="5" key="1">
    <citation type="submission" date="2025-08" db="UniProtKB">
        <authorList>
            <consortium name="Ensembl"/>
        </authorList>
    </citation>
    <scope>IDENTIFICATION</scope>
</reference>
<dbReference type="PROSITE" id="PS01177">
    <property type="entry name" value="ANAPHYLATOXIN_1"/>
    <property type="match status" value="1"/>
</dbReference>
<dbReference type="GO" id="GO:0006954">
    <property type="term" value="P:inflammatory response"/>
    <property type="evidence" value="ECO:0007669"/>
    <property type="project" value="InterPro"/>
</dbReference>
<evidence type="ECO:0000313" key="5">
    <source>
        <dbReference type="Ensembl" id="ENSPMGP00000019190.1"/>
    </source>
</evidence>
<dbReference type="STRING" id="409849.ENSPMGP00000019190"/>
<dbReference type="PROSITE" id="PS01178">
    <property type="entry name" value="ANAPHYLATOXIN_2"/>
    <property type="match status" value="1"/>
</dbReference>
<evidence type="ECO:0000256" key="3">
    <source>
        <dbReference type="ARBA" id="ARBA00023157"/>
    </source>
</evidence>